<dbReference type="SUPFAM" id="SSF51621">
    <property type="entry name" value="Phosphoenolpyruvate/pyruvate domain"/>
    <property type="match status" value="1"/>
</dbReference>
<dbReference type="InterPro" id="IPR015813">
    <property type="entry name" value="Pyrv/PenolPyrv_kinase-like_dom"/>
</dbReference>
<dbReference type="GO" id="GO:0016772">
    <property type="term" value="F:transferase activity, transferring phosphorus-containing groups"/>
    <property type="evidence" value="ECO:0007669"/>
    <property type="project" value="InterPro"/>
</dbReference>
<dbReference type="GO" id="GO:0046872">
    <property type="term" value="F:metal ion binding"/>
    <property type="evidence" value="ECO:0007669"/>
    <property type="project" value="UniProtKB-KW"/>
</dbReference>
<dbReference type="InterPro" id="IPR040442">
    <property type="entry name" value="Pyrv_kinase-like_dom_sf"/>
</dbReference>
<dbReference type="PANTHER" id="PTHR46244">
    <property type="entry name" value="PHOSPHOENOLPYRUVATE-PROTEIN PHOSPHOTRANSFERASE"/>
    <property type="match status" value="1"/>
</dbReference>
<dbReference type="Proteomes" id="UP000214596">
    <property type="component" value="Unassembled WGS sequence"/>
</dbReference>
<name>A0A227J4K2_VIBPH</name>
<sequence length="112" mass="12431">SDELPTEEAQYQVYRDIAAALGDKPLTIRSLDVGGDKPLAAYPMPAEDNPFLGLRGVRLCLQHESLFTAQLRAILRAFHEQPNIQLMIPMVAQVEEVRKVKALLAHQANQLG</sequence>
<dbReference type="STRING" id="670.ACZ92_15075"/>
<evidence type="ECO:0000313" key="3">
    <source>
        <dbReference type="EMBL" id="OXE29828.1"/>
    </source>
</evidence>
<gene>
    <name evidence="3" type="ORF">CA163_26570</name>
</gene>
<comment type="caution">
    <text evidence="3">The sequence shown here is derived from an EMBL/GenBank/DDBJ whole genome shotgun (WGS) entry which is preliminary data.</text>
</comment>
<dbReference type="InterPro" id="IPR000121">
    <property type="entry name" value="PEP_util_C"/>
</dbReference>
<proteinExistence type="predicted"/>
<evidence type="ECO:0000259" key="2">
    <source>
        <dbReference type="Pfam" id="PF02896"/>
    </source>
</evidence>
<dbReference type="PANTHER" id="PTHR46244:SF3">
    <property type="entry name" value="PHOSPHOENOLPYRUVATE-PROTEIN PHOSPHOTRANSFERASE"/>
    <property type="match status" value="1"/>
</dbReference>
<evidence type="ECO:0000256" key="1">
    <source>
        <dbReference type="ARBA" id="ARBA00022723"/>
    </source>
</evidence>
<feature type="non-terminal residue" evidence="3">
    <location>
        <position position="1"/>
    </location>
</feature>
<reference evidence="3 4" key="1">
    <citation type="journal article" date="2017" name="Appl. Environ. Microbiol.">
        <title>Parallel evolution of two clades of a major Atlantic endemic Vibrio parahaemolyticus pathogen lineage by independent acquisition of related pathogenicity islands.</title>
        <authorList>
            <person name="Xu F."/>
            <person name="Gonzalez-Escalona N."/>
            <person name="Drees K.P."/>
            <person name="Sebra R.P."/>
            <person name="Cooper V.S."/>
            <person name="Jones S.H."/>
            <person name="Whistler C.A."/>
        </authorList>
    </citation>
    <scope>NUCLEOTIDE SEQUENCE [LARGE SCALE GENOMIC DNA]</scope>
    <source>
        <strain evidence="3 4">MAVP-3</strain>
    </source>
</reference>
<evidence type="ECO:0000313" key="4">
    <source>
        <dbReference type="Proteomes" id="UP000214596"/>
    </source>
</evidence>
<accession>A0A227J4K2</accession>
<keyword evidence="1" id="KW-0479">Metal-binding</keyword>
<protein>
    <recommendedName>
        <fullName evidence="2">PEP-utilising enzyme C-terminal domain-containing protein</fullName>
    </recommendedName>
</protein>
<dbReference type="EMBL" id="NIXT01002847">
    <property type="protein sequence ID" value="OXE29828.1"/>
    <property type="molecule type" value="Genomic_DNA"/>
</dbReference>
<feature type="domain" description="PEP-utilising enzyme C-terminal" evidence="2">
    <location>
        <begin position="2"/>
        <end position="111"/>
    </location>
</feature>
<dbReference type="Gene3D" id="3.20.20.60">
    <property type="entry name" value="Phosphoenolpyruvate-binding domains"/>
    <property type="match status" value="1"/>
</dbReference>
<dbReference type="AlphaFoldDB" id="A0A227J4K2"/>
<organism evidence="3 4">
    <name type="scientific">Vibrio parahaemolyticus</name>
    <dbReference type="NCBI Taxonomy" id="670"/>
    <lineage>
        <taxon>Bacteria</taxon>
        <taxon>Pseudomonadati</taxon>
        <taxon>Pseudomonadota</taxon>
        <taxon>Gammaproteobacteria</taxon>
        <taxon>Vibrionales</taxon>
        <taxon>Vibrionaceae</taxon>
        <taxon>Vibrio</taxon>
    </lineage>
</organism>
<dbReference type="InterPro" id="IPR050499">
    <property type="entry name" value="PEP-utilizing_PTS_enzyme"/>
</dbReference>
<feature type="non-terminal residue" evidence="3">
    <location>
        <position position="112"/>
    </location>
</feature>
<dbReference type="Pfam" id="PF02896">
    <property type="entry name" value="PEP-utilizers_C"/>
    <property type="match status" value="1"/>
</dbReference>